<dbReference type="SUPFAM" id="SSF55073">
    <property type="entry name" value="Nucleotide cyclase"/>
    <property type="match status" value="1"/>
</dbReference>
<dbReference type="NCBIfam" id="TIGR00229">
    <property type="entry name" value="sensory_box"/>
    <property type="match status" value="2"/>
</dbReference>
<evidence type="ECO:0000313" key="10">
    <source>
        <dbReference type="EMBL" id="MBB3332099.1"/>
    </source>
</evidence>
<comment type="catalytic activity">
    <reaction evidence="4">
        <text>3',3'-c-di-GMP + H2O = 5'-phosphoguanylyl(3'-&gt;5')guanosine + H(+)</text>
        <dbReference type="Rhea" id="RHEA:24902"/>
        <dbReference type="ChEBI" id="CHEBI:15377"/>
        <dbReference type="ChEBI" id="CHEBI:15378"/>
        <dbReference type="ChEBI" id="CHEBI:58754"/>
        <dbReference type="ChEBI" id="CHEBI:58805"/>
        <dbReference type="EC" id="3.1.4.52"/>
    </reaction>
    <physiologicalReaction direction="left-to-right" evidence="4">
        <dbReference type="Rhea" id="RHEA:24903"/>
    </physiologicalReaction>
</comment>
<dbReference type="InterPro" id="IPR043128">
    <property type="entry name" value="Rev_trsase/Diguanyl_cyclase"/>
</dbReference>
<dbReference type="PROSITE" id="PS50113">
    <property type="entry name" value="PAC"/>
    <property type="match status" value="2"/>
</dbReference>
<feature type="transmembrane region" description="Helical" evidence="5">
    <location>
        <begin position="138"/>
        <end position="155"/>
    </location>
</feature>
<keyword evidence="5" id="KW-1133">Transmembrane helix</keyword>
<dbReference type="Proteomes" id="UP000553442">
    <property type="component" value="Unassembled WGS sequence"/>
</dbReference>
<dbReference type="EC" id="3.1.4.52" evidence="2"/>
<proteinExistence type="predicted"/>
<dbReference type="PROSITE" id="PS50883">
    <property type="entry name" value="EAL"/>
    <property type="match status" value="1"/>
</dbReference>
<dbReference type="FunFam" id="3.30.70.270:FF:000001">
    <property type="entry name" value="Diguanylate cyclase domain protein"/>
    <property type="match status" value="1"/>
</dbReference>
<dbReference type="InterPro" id="IPR052155">
    <property type="entry name" value="Biofilm_reg_signaling"/>
</dbReference>
<evidence type="ECO:0000259" key="9">
    <source>
        <dbReference type="PROSITE" id="PS50887"/>
    </source>
</evidence>
<evidence type="ECO:0000259" key="8">
    <source>
        <dbReference type="PROSITE" id="PS50883"/>
    </source>
</evidence>
<dbReference type="Gene3D" id="3.30.450.20">
    <property type="entry name" value="PAS domain"/>
    <property type="match status" value="2"/>
</dbReference>
<evidence type="ECO:0000256" key="1">
    <source>
        <dbReference type="ARBA" id="ARBA00001946"/>
    </source>
</evidence>
<dbReference type="CDD" id="cd01949">
    <property type="entry name" value="GGDEF"/>
    <property type="match status" value="1"/>
</dbReference>
<dbReference type="InterPro" id="IPR013656">
    <property type="entry name" value="PAS_4"/>
</dbReference>
<dbReference type="GO" id="GO:0071111">
    <property type="term" value="F:cyclic-guanylate-specific phosphodiesterase activity"/>
    <property type="evidence" value="ECO:0007669"/>
    <property type="project" value="UniProtKB-EC"/>
</dbReference>
<dbReference type="InterPro" id="IPR000160">
    <property type="entry name" value="GGDEF_dom"/>
</dbReference>
<reference evidence="10 11" key="1">
    <citation type="submission" date="2020-08" db="EMBL/GenBank/DDBJ databases">
        <title>Genomic Encyclopedia of Archaeal and Bacterial Type Strains, Phase II (KMG-II): from individual species to whole genera.</title>
        <authorList>
            <person name="Goeker M."/>
        </authorList>
    </citation>
    <scope>NUCLEOTIDE SEQUENCE [LARGE SCALE GENOMIC DNA]</scope>
    <source>
        <strain evidence="10 11">5AG</strain>
    </source>
</reference>
<feature type="transmembrane region" description="Helical" evidence="5">
    <location>
        <begin position="201"/>
        <end position="221"/>
    </location>
</feature>
<keyword evidence="3" id="KW-0973">c-di-GMP</keyword>
<dbReference type="PANTHER" id="PTHR44757">
    <property type="entry name" value="DIGUANYLATE CYCLASE DGCP"/>
    <property type="match status" value="1"/>
</dbReference>
<evidence type="ECO:0000256" key="2">
    <source>
        <dbReference type="ARBA" id="ARBA00012282"/>
    </source>
</evidence>
<feature type="domain" description="GGDEF" evidence="9">
    <location>
        <begin position="764"/>
        <end position="897"/>
    </location>
</feature>
<dbReference type="SMART" id="SM00052">
    <property type="entry name" value="EAL"/>
    <property type="match status" value="1"/>
</dbReference>
<dbReference type="SMART" id="SM00091">
    <property type="entry name" value="PAS"/>
    <property type="match status" value="2"/>
</dbReference>
<dbReference type="RefSeq" id="WP_183333336.1">
    <property type="nucleotide sequence ID" value="NZ_JACHZF010000024.1"/>
</dbReference>
<dbReference type="InterPro" id="IPR000700">
    <property type="entry name" value="PAS-assoc_C"/>
</dbReference>
<comment type="caution">
    <text evidence="10">The sequence shown here is derived from an EMBL/GenBank/DDBJ whole genome shotgun (WGS) entry which is preliminary data.</text>
</comment>
<feature type="domain" description="PAC" evidence="7">
    <location>
        <begin position="680"/>
        <end position="732"/>
    </location>
</feature>
<feature type="domain" description="PAS" evidence="6">
    <location>
        <begin position="604"/>
        <end position="677"/>
    </location>
</feature>
<dbReference type="InterPro" id="IPR029787">
    <property type="entry name" value="Nucleotide_cyclase"/>
</dbReference>
<dbReference type="InterPro" id="IPR001633">
    <property type="entry name" value="EAL_dom"/>
</dbReference>
<dbReference type="CDD" id="cd00130">
    <property type="entry name" value="PAS"/>
    <property type="match status" value="2"/>
</dbReference>
<organism evidence="10 11">
    <name type="scientific">Halomonas campaniensis</name>
    <dbReference type="NCBI Taxonomy" id="213554"/>
    <lineage>
        <taxon>Bacteria</taxon>
        <taxon>Pseudomonadati</taxon>
        <taxon>Pseudomonadota</taxon>
        <taxon>Gammaproteobacteria</taxon>
        <taxon>Oceanospirillales</taxon>
        <taxon>Halomonadaceae</taxon>
        <taxon>Halomonas</taxon>
    </lineage>
</organism>
<dbReference type="EMBL" id="JACHZF010000024">
    <property type="protein sequence ID" value="MBB3332099.1"/>
    <property type="molecule type" value="Genomic_DNA"/>
</dbReference>
<dbReference type="CDD" id="cd01948">
    <property type="entry name" value="EAL"/>
    <property type="match status" value="1"/>
</dbReference>
<evidence type="ECO:0000313" key="11">
    <source>
        <dbReference type="Proteomes" id="UP000553442"/>
    </source>
</evidence>
<feature type="transmembrane region" description="Helical" evidence="5">
    <location>
        <begin position="43"/>
        <end position="63"/>
    </location>
</feature>
<accession>A0A7W5K526</accession>
<dbReference type="InterPro" id="IPR035919">
    <property type="entry name" value="EAL_sf"/>
</dbReference>
<dbReference type="InterPro" id="IPR035965">
    <property type="entry name" value="PAS-like_dom_sf"/>
</dbReference>
<dbReference type="Pfam" id="PF00990">
    <property type="entry name" value="GGDEF"/>
    <property type="match status" value="1"/>
</dbReference>
<dbReference type="Gene3D" id="3.20.20.450">
    <property type="entry name" value="EAL domain"/>
    <property type="match status" value="1"/>
</dbReference>
<dbReference type="InterPro" id="IPR000014">
    <property type="entry name" value="PAS"/>
</dbReference>
<sequence>MGPSHRDLSIQACLLILLAGSLLMGLAGLLIELFPRFPLPPQWRLSFDGSLTVLLIGGGLTALVRDHRPGRLACVAAMVLFGGYNLIHNLLAGPDDGGLSWLTGHPRLATTPALLLLLLAFSCLAGLHSRTCRRMRRLVALLAIGLGLIGVIGHLSPEAGVVRTAVGDDFTLLGGLFAMALGVGLLLIARRSDGPVLDLHRPAVAVGVVGISLSIGIWFLGSWTQHHARVAEADKLVGNLTANMVQIADSRSQLIRRMVTRWQASDGLPAPAVRREEARSYFADVPSLQALAFLDGEAQTRWRRGRDPESLLWLMDQLVSPQTLGWLRRTRARAHDMAWYFPDPDRPQLALVAVGTLDNPRQTMLGVIDLAVLIQRESRLDTGSFRVDFSRDGRPLASLAADSGEEEVASRPFASDTARLPNGPGVTVSALSGPISLASLQGMLPIAVGLLGLLFSYQLIIGRSLVAFRGEQARALRLSEQRFRSLFTQNPDAVFALDTEGTYRSINPVTEAITGAREEELLGRHFHAVITEAVSPPGDVQELEAAFRSASAGRPHAFAMRYRRHDGPQQHLEVSFLPIMVNDRVDGVFGIAKDVSRRVEAEERLRILERSLEASSNAVVISDARQPGFPAIYVNPAFSRITGYLAQEVLGRTPSFLSGPDTDHRDVERIRQALTRGESLSITLRSYRRDGTPFWNQLFLSPVRDADQHVTHFVGIMNDISERKEQENQLAYQATHDVLTGLANRALFGDHLAHDVALARRNGQTLAVLFIDLDEFKPINDTLGHKVGDKLLVSVARRLARGLRPTDTLARFGGDEFVLLLPDLAHADDAQEVAERLLLELTRPHKVAGHELHISASIGIAVNDDDQEDPEKLLQHADMAMYKAKQQGRNAFQVYTGDLDSKLSQRVTLRNELQEAIDRDQLVLHYQPLLDAHGRVDGLEALVRWRHPTKGFISPAEFIPVSEETGQIIPLSRWVMERACRDALGLVHDGLLKGRMAINLSPMQFHRPSFLATLRGVLEETRLPTRHLELELTEGILMKDTDGAIDILNALAGMGISTAIDDFGTGFSSLGYLRTLPIDKIKIDRSFVKDVTASDKDAAICQGVITLARELDLAVVAEGIETREQFEYLRAHGCEVFQGFLFARPMPLEALTEWLRAHRQVQRRS</sequence>
<dbReference type="SUPFAM" id="SSF55785">
    <property type="entry name" value="PYP-like sensor domain (PAS domain)"/>
    <property type="match status" value="2"/>
</dbReference>
<dbReference type="SMART" id="SM00267">
    <property type="entry name" value="GGDEF"/>
    <property type="match status" value="1"/>
</dbReference>
<dbReference type="NCBIfam" id="TIGR00254">
    <property type="entry name" value="GGDEF"/>
    <property type="match status" value="1"/>
</dbReference>
<keyword evidence="5" id="KW-0812">Transmembrane</keyword>
<comment type="cofactor">
    <cofactor evidence="1">
        <name>Mg(2+)</name>
        <dbReference type="ChEBI" id="CHEBI:18420"/>
    </cofactor>
</comment>
<feature type="domain" description="PAC" evidence="7">
    <location>
        <begin position="556"/>
        <end position="607"/>
    </location>
</feature>
<dbReference type="PROSITE" id="PS50887">
    <property type="entry name" value="GGDEF"/>
    <property type="match status" value="1"/>
</dbReference>
<dbReference type="GO" id="GO:0071732">
    <property type="term" value="P:cellular response to nitric oxide"/>
    <property type="evidence" value="ECO:0007669"/>
    <property type="project" value="UniProtKB-ARBA"/>
</dbReference>
<evidence type="ECO:0000259" key="6">
    <source>
        <dbReference type="PROSITE" id="PS50112"/>
    </source>
</evidence>
<dbReference type="SUPFAM" id="SSF141868">
    <property type="entry name" value="EAL domain-like"/>
    <property type="match status" value="1"/>
</dbReference>
<feature type="domain" description="EAL" evidence="8">
    <location>
        <begin position="906"/>
        <end position="1159"/>
    </location>
</feature>
<dbReference type="InterPro" id="IPR001610">
    <property type="entry name" value="PAC"/>
</dbReference>
<dbReference type="AlphaFoldDB" id="A0A7W5K526"/>
<dbReference type="PROSITE" id="PS50112">
    <property type="entry name" value="PAS"/>
    <property type="match status" value="2"/>
</dbReference>
<dbReference type="FunFam" id="3.20.20.450:FF:000001">
    <property type="entry name" value="Cyclic di-GMP phosphodiesterase yahA"/>
    <property type="match status" value="1"/>
</dbReference>
<keyword evidence="5" id="KW-0472">Membrane</keyword>
<dbReference type="Pfam" id="PF08448">
    <property type="entry name" value="PAS_4"/>
    <property type="match status" value="1"/>
</dbReference>
<dbReference type="Pfam" id="PF00563">
    <property type="entry name" value="EAL"/>
    <property type="match status" value="1"/>
</dbReference>
<dbReference type="Gene3D" id="3.30.70.270">
    <property type="match status" value="1"/>
</dbReference>
<feature type="transmembrane region" description="Helical" evidence="5">
    <location>
        <begin position="12"/>
        <end position="31"/>
    </location>
</feature>
<dbReference type="SMART" id="SM00086">
    <property type="entry name" value="PAC"/>
    <property type="match status" value="2"/>
</dbReference>
<dbReference type="PANTHER" id="PTHR44757:SF2">
    <property type="entry name" value="BIOFILM ARCHITECTURE MAINTENANCE PROTEIN MBAA"/>
    <property type="match status" value="1"/>
</dbReference>
<gene>
    <name evidence="10" type="ORF">BDK63_002993</name>
</gene>
<dbReference type="Pfam" id="PF13426">
    <property type="entry name" value="PAS_9"/>
    <property type="match status" value="1"/>
</dbReference>
<protein>
    <recommendedName>
        <fullName evidence="2">cyclic-guanylate-specific phosphodiesterase</fullName>
        <ecNumber evidence="2">3.1.4.52</ecNumber>
    </recommendedName>
</protein>
<evidence type="ECO:0000256" key="4">
    <source>
        <dbReference type="ARBA" id="ARBA00051114"/>
    </source>
</evidence>
<evidence type="ECO:0000256" key="3">
    <source>
        <dbReference type="ARBA" id="ARBA00022636"/>
    </source>
</evidence>
<evidence type="ECO:0000259" key="7">
    <source>
        <dbReference type="PROSITE" id="PS50113"/>
    </source>
</evidence>
<keyword evidence="11" id="KW-1185">Reference proteome</keyword>
<feature type="transmembrane region" description="Helical" evidence="5">
    <location>
        <begin position="107"/>
        <end position="126"/>
    </location>
</feature>
<feature type="transmembrane region" description="Helical" evidence="5">
    <location>
        <begin position="170"/>
        <end position="189"/>
    </location>
</feature>
<feature type="transmembrane region" description="Helical" evidence="5">
    <location>
        <begin position="70"/>
        <end position="87"/>
    </location>
</feature>
<evidence type="ECO:0000256" key="5">
    <source>
        <dbReference type="SAM" id="Phobius"/>
    </source>
</evidence>
<name>A0A7W5K526_9GAMM</name>
<feature type="domain" description="PAS" evidence="6">
    <location>
        <begin position="479"/>
        <end position="554"/>
    </location>
</feature>